<dbReference type="Gene3D" id="1.10.357.10">
    <property type="entry name" value="Tetracycline Repressor, domain 2"/>
    <property type="match status" value="1"/>
</dbReference>
<feature type="region of interest" description="Disordered" evidence="5">
    <location>
        <begin position="1"/>
        <end position="23"/>
    </location>
</feature>
<evidence type="ECO:0000256" key="4">
    <source>
        <dbReference type="PROSITE-ProRule" id="PRU00335"/>
    </source>
</evidence>
<dbReference type="InterPro" id="IPR009057">
    <property type="entry name" value="Homeodomain-like_sf"/>
</dbReference>
<keyword evidence="1" id="KW-0805">Transcription regulation</keyword>
<dbReference type="SUPFAM" id="SSF48498">
    <property type="entry name" value="Tetracyclin repressor-like, C-terminal domain"/>
    <property type="match status" value="1"/>
</dbReference>
<accession>A0A8J7KJ31</accession>
<evidence type="ECO:0000313" key="8">
    <source>
        <dbReference type="Proteomes" id="UP000622552"/>
    </source>
</evidence>
<reference evidence="7" key="1">
    <citation type="submission" date="2020-11" db="EMBL/GenBank/DDBJ databases">
        <title>Sequencing the genomes of 1000 actinobacteria strains.</title>
        <authorList>
            <person name="Klenk H.-P."/>
        </authorList>
    </citation>
    <scope>NUCLEOTIDE SEQUENCE</scope>
    <source>
        <strain evidence="7">DSM 45356</strain>
    </source>
</reference>
<evidence type="ECO:0000256" key="2">
    <source>
        <dbReference type="ARBA" id="ARBA00023125"/>
    </source>
</evidence>
<protein>
    <submittedName>
        <fullName evidence="7">AcrR family transcriptional regulator</fullName>
    </submittedName>
</protein>
<dbReference type="Pfam" id="PF00440">
    <property type="entry name" value="TetR_N"/>
    <property type="match status" value="1"/>
</dbReference>
<dbReference type="InterPro" id="IPR050109">
    <property type="entry name" value="HTH-type_TetR-like_transc_reg"/>
</dbReference>
<evidence type="ECO:0000256" key="1">
    <source>
        <dbReference type="ARBA" id="ARBA00023015"/>
    </source>
</evidence>
<organism evidence="7 8">
    <name type="scientific">Longispora fulva</name>
    <dbReference type="NCBI Taxonomy" id="619741"/>
    <lineage>
        <taxon>Bacteria</taxon>
        <taxon>Bacillati</taxon>
        <taxon>Actinomycetota</taxon>
        <taxon>Actinomycetes</taxon>
        <taxon>Micromonosporales</taxon>
        <taxon>Micromonosporaceae</taxon>
        <taxon>Longispora</taxon>
    </lineage>
</organism>
<dbReference type="SUPFAM" id="SSF46689">
    <property type="entry name" value="Homeodomain-like"/>
    <property type="match status" value="1"/>
</dbReference>
<dbReference type="RefSeq" id="WP_197002214.1">
    <property type="nucleotide sequence ID" value="NZ_BONS01000004.1"/>
</dbReference>
<name>A0A8J7KJ31_9ACTN</name>
<dbReference type="GO" id="GO:0000976">
    <property type="term" value="F:transcription cis-regulatory region binding"/>
    <property type="evidence" value="ECO:0007669"/>
    <property type="project" value="TreeGrafter"/>
</dbReference>
<sequence length="250" mass="26783">MSAQSTASERAAGLAEPPNRRQRARAATLEEIKQTALELMREQGTVDVRFTDIARAMGLTPPALYRYFADRDELLTAMVTDSFEDLAAELAAARESVPATDLGGRFLATCGAYRKWAGANPQRFSLIFGVPVPGYSAPVGGPTTDAAQRAMANLAGLVLDTERHGTLGAPLVPDVSPAFAEFAGCKLAEFGDAIAPATYQAMLLTWSSLHGFVCLEAYGHFFWMEPGIRDDLFRALVRVAAVTTGLTPPD</sequence>
<feature type="domain" description="HTH tetR-type" evidence="6">
    <location>
        <begin position="26"/>
        <end position="86"/>
    </location>
</feature>
<keyword evidence="8" id="KW-1185">Reference proteome</keyword>
<dbReference type="PRINTS" id="PR00455">
    <property type="entry name" value="HTHTETR"/>
</dbReference>
<feature type="DNA-binding region" description="H-T-H motif" evidence="4">
    <location>
        <begin position="49"/>
        <end position="68"/>
    </location>
</feature>
<dbReference type="PANTHER" id="PTHR30055">
    <property type="entry name" value="HTH-TYPE TRANSCRIPTIONAL REGULATOR RUTR"/>
    <property type="match status" value="1"/>
</dbReference>
<evidence type="ECO:0000313" key="7">
    <source>
        <dbReference type="EMBL" id="MBG6135051.1"/>
    </source>
</evidence>
<dbReference type="InterPro" id="IPR025996">
    <property type="entry name" value="MT1864/Rv1816-like_C"/>
</dbReference>
<dbReference type="Pfam" id="PF13305">
    <property type="entry name" value="TetR_C_33"/>
    <property type="match status" value="1"/>
</dbReference>
<dbReference type="PROSITE" id="PS50977">
    <property type="entry name" value="HTH_TETR_2"/>
    <property type="match status" value="1"/>
</dbReference>
<comment type="caution">
    <text evidence="7">The sequence shown here is derived from an EMBL/GenBank/DDBJ whole genome shotgun (WGS) entry which is preliminary data.</text>
</comment>
<evidence type="ECO:0000259" key="6">
    <source>
        <dbReference type="PROSITE" id="PS50977"/>
    </source>
</evidence>
<dbReference type="EMBL" id="JADOUF010000001">
    <property type="protein sequence ID" value="MBG6135051.1"/>
    <property type="molecule type" value="Genomic_DNA"/>
</dbReference>
<dbReference type="PANTHER" id="PTHR30055:SF234">
    <property type="entry name" value="HTH-TYPE TRANSCRIPTIONAL REGULATOR BETI"/>
    <property type="match status" value="1"/>
</dbReference>
<keyword evidence="2 4" id="KW-0238">DNA-binding</keyword>
<dbReference type="InterPro" id="IPR001647">
    <property type="entry name" value="HTH_TetR"/>
</dbReference>
<dbReference type="GO" id="GO:0003700">
    <property type="term" value="F:DNA-binding transcription factor activity"/>
    <property type="evidence" value="ECO:0007669"/>
    <property type="project" value="TreeGrafter"/>
</dbReference>
<evidence type="ECO:0000256" key="3">
    <source>
        <dbReference type="ARBA" id="ARBA00023163"/>
    </source>
</evidence>
<dbReference type="InterPro" id="IPR036271">
    <property type="entry name" value="Tet_transcr_reg_TetR-rel_C_sf"/>
</dbReference>
<keyword evidence="3" id="KW-0804">Transcription</keyword>
<gene>
    <name evidence="7" type="ORF">IW245_001245</name>
</gene>
<dbReference type="AlphaFoldDB" id="A0A8J7KJ31"/>
<proteinExistence type="predicted"/>
<dbReference type="Proteomes" id="UP000622552">
    <property type="component" value="Unassembled WGS sequence"/>
</dbReference>
<evidence type="ECO:0000256" key="5">
    <source>
        <dbReference type="SAM" id="MobiDB-lite"/>
    </source>
</evidence>